<evidence type="ECO:0000313" key="2">
    <source>
        <dbReference type="Proteomes" id="UP001596513"/>
    </source>
</evidence>
<gene>
    <name evidence="1" type="ORF">ACFQT0_06235</name>
</gene>
<dbReference type="RefSeq" id="WP_380206157.1">
    <property type="nucleotide sequence ID" value="NZ_JBHTEK010000001.1"/>
</dbReference>
<dbReference type="EMBL" id="JBHTEK010000001">
    <property type="protein sequence ID" value="MFC7667061.1"/>
    <property type="molecule type" value="Genomic_DNA"/>
</dbReference>
<reference evidence="2" key="1">
    <citation type="journal article" date="2019" name="Int. J. Syst. Evol. Microbiol.">
        <title>The Global Catalogue of Microorganisms (GCM) 10K type strain sequencing project: providing services to taxonomists for standard genome sequencing and annotation.</title>
        <authorList>
            <consortium name="The Broad Institute Genomics Platform"/>
            <consortium name="The Broad Institute Genome Sequencing Center for Infectious Disease"/>
            <person name="Wu L."/>
            <person name="Ma J."/>
        </authorList>
    </citation>
    <scope>NUCLEOTIDE SEQUENCE [LARGE SCALE GENOMIC DNA]</scope>
    <source>
        <strain evidence="2">JCM 19635</strain>
    </source>
</reference>
<evidence type="ECO:0000313" key="1">
    <source>
        <dbReference type="EMBL" id="MFC7667061.1"/>
    </source>
</evidence>
<keyword evidence="2" id="KW-1185">Reference proteome</keyword>
<organism evidence="1 2">
    <name type="scientific">Hymenobacter humi</name>
    <dbReference type="NCBI Taxonomy" id="1411620"/>
    <lineage>
        <taxon>Bacteria</taxon>
        <taxon>Pseudomonadati</taxon>
        <taxon>Bacteroidota</taxon>
        <taxon>Cytophagia</taxon>
        <taxon>Cytophagales</taxon>
        <taxon>Hymenobacteraceae</taxon>
        <taxon>Hymenobacter</taxon>
    </lineage>
</organism>
<sequence length="59" mass="6557">MGYVEVVGLELAHQHFAVHDVLGAAQGNDVYFIRSLISNLHESLVYRVARGGGKLFRMN</sequence>
<accession>A0ABW2U4U8</accession>
<name>A0ABW2U4U8_9BACT</name>
<proteinExistence type="predicted"/>
<comment type="caution">
    <text evidence="1">The sequence shown here is derived from an EMBL/GenBank/DDBJ whole genome shotgun (WGS) entry which is preliminary data.</text>
</comment>
<dbReference type="Proteomes" id="UP001596513">
    <property type="component" value="Unassembled WGS sequence"/>
</dbReference>
<protein>
    <submittedName>
        <fullName evidence="1">Uncharacterized protein</fullName>
    </submittedName>
</protein>